<dbReference type="KEGG" id="aalg:AREALGSMS7_03440"/>
<dbReference type="AlphaFoldDB" id="A0A221V139"/>
<name>A0A221V139_9FLAO</name>
<dbReference type="EMBL" id="CP022515">
    <property type="protein sequence ID" value="ASO06861.1"/>
    <property type="molecule type" value="Genomic_DNA"/>
</dbReference>
<evidence type="ECO:0000313" key="1">
    <source>
        <dbReference type="EMBL" id="ASO06861.1"/>
    </source>
</evidence>
<organism evidence="1 2">
    <name type="scientific">Arenibacter algicola</name>
    <dbReference type="NCBI Taxonomy" id="616991"/>
    <lineage>
        <taxon>Bacteria</taxon>
        <taxon>Pseudomonadati</taxon>
        <taxon>Bacteroidota</taxon>
        <taxon>Flavobacteriia</taxon>
        <taxon>Flavobacteriales</taxon>
        <taxon>Flavobacteriaceae</taxon>
        <taxon>Arenibacter</taxon>
    </lineage>
</organism>
<dbReference type="Proteomes" id="UP000204551">
    <property type="component" value="Chromosome"/>
</dbReference>
<sequence length="78" mass="8724">MALGFECDGCPEAIKNGRVVCYGIKKGVVFRKVYIVDPITISLYWAFGLLYKKELVIGFTRPIDKTTPMVGIISLYGF</sequence>
<reference evidence="1 2" key="1">
    <citation type="submission" date="2017-07" db="EMBL/GenBank/DDBJ databases">
        <title>Genome Sequence of Arenibacter algicola Strain SMS7 Isolated from a culture of the Diatom Skeletonema marinoi.</title>
        <authorList>
            <person name="Topel M."/>
            <person name="Pinder M.I.M."/>
            <person name="Johansson O.N."/>
            <person name="Kourtchenko O."/>
            <person name="Godhe A."/>
            <person name="Clarke A.K."/>
        </authorList>
    </citation>
    <scope>NUCLEOTIDE SEQUENCE [LARGE SCALE GENOMIC DNA]</scope>
    <source>
        <strain evidence="1 2">SMS7</strain>
    </source>
</reference>
<dbReference type="RefSeq" id="WP_093979251.1">
    <property type="nucleotide sequence ID" value="NZ_CP022515.1"/>
</dbReference>
<protein>
    <submittedName>
        <fullName evidence="1">Uncharacterized protein</fullName>
    </submittedName>
</protein>
<gene>
    <name evidence="1" type="ORF">AREALGSMS7_03440</name>
</gene>
<proteinExistence type="predicted"/>
<evidence type="ECO:0000313" key="2">
    <source>
        <dbReference type="Proteomes" id="UP000204551"/>
    </source>
</evidence>
<accession>A0A221V139</accession>